<organism evidence="1">
    <name type="scientific">viral metagenome</name>
    <dbReference type="NCBI Taxonomy" id="1070528"/>
    <lineage>
        <taxon>unclassified sequences</taxon>
        <taxon>metagenomes</taxon>
        <taxon>organismal metagenomes</taxon>
    </lineage>
</organism>
<proteinExistence type="predicted"/>
<protein>
    <submittedName>
        <fullName evidence="1">Uncharacterized protein</fullName>
    </submittedName>
</protein>
<reference evidence="1" key="1">
    <citation type="journal article" date="2020" name="Nature">
        <title>Giant virus diversity and host interactions through global metagenomics.</title>
        <authorList>
            <person name="Schulz F."/>
            <person name="Roux S."/>
            <person name="Paez-Espino D."/>
            <person name="Jungbluth S."/>
            <person name="Walsh D.A."/>
            <person name="Denef V.J."/>
            <person name="McMahon K.D."/>
            <person name="Konstantinidis K.T."/>
            <person name="Eloe-Fadrosh E.A."/>
            <person name="Kyrpides N.C."/>
            <person name="Woyke T."/>
        </authorList>
    </citation>
    <scope>NUCLEOTIDE SEQUENCE</scope>
    <source>
        <strain evidence="1">GVMAG-S-ERX556022-25</strain>
    </source>
</reference>
<sequence length="138" mass="16288">MNEFSLKNIFFNEAIKNTVINDSNFIRILYSNKDFTLNGIYIKVDFIKTSNYNKFFENTTNLTIIKYVENLETHILNIYNKNKQHNYKIHEQISYIATKITSSSSNKSIFSYIFKVSGIWETNSVIGITYKFIDINHQ</sequence>
<dbReference type="EMBL" id="MN738813">
    <property type="protein sequence ID" value="QHS84795.1"/>
    <property type="molecule type" value="Genomic_DNA"/>
</dbReference>
<name>A0A6C0B013_9ZZZZ</name>
<evidence type="ECO:0000313" key="1">
    <source>
        <dbReference type="EMBL" id="QHS84795.1"/>
    </source>
</evidence>
<dbReference type="AlphaFoldDB" id="A0A6C0B013"/>
<accession>A0A6C0B013</accession>